<evidence type="ECO:0000256" key="1">
    <source>
        <dbReference type="SAM" id="SignalP"/>
    </source>
</evidence>
<evidence type="ECO:0000313" key="2">
    <source>
        <dbReference type="EMBL" id="MFC3704715.1"/>
    </source>
</evidence>
<evidence type="ECO:0008006" key="4">
    <source>
        <dbReference type="Google" id="ProtNLM"/>
    </source>
</evidence>
<evidence type="ECO:0000313" key="3">
    <source>
        <dbReference type="Proteomes" id="UP001595613"/>
    </source>
</evidence>
<proteinExistence type="predicted"/>
<keyword evidence="3" id="KW-1185">Reference proteome</keyword>
<comment type="caution">
    <text evidence="2">The sequence shown here is derived from an EMBL/GenBank/DDBJ whole genome shotgun (WGS) entry which is preliminary data.</text>
</comment>
<keyword evidence="1" id="KW-0732">Signal</keyword>
<gene>
    <name evidence="2" type="ORF">ACFOOL_08080</name>
</gene>
<name>A0ABV7WZH8_9HYPH</name>
<organism evidence="2 3">
    <name type="scientific">Devosia honganensis</name>
    <dbReference type="NCBI Taxonomy" id="1610527"/>
    <lineage>
        <taxon>Bacteria</taxon>
        <taxon>Pseudomonadati</taxon>
        <taxon>Pseudomonadota</taxon>
        <taxon>Alphaproteobacteria</taxon>
        <taxon>Hyphomicrobiales</taxon>
        <taxon>Devosiaceae</taxon>
        <taxon>Devosia</taxon>
    </lineage>
</organism>
<dbReference type="Proteomes" id="UP001595613">
    <property type="component" value="Unassembled WGS sequence"/>
</dbReference>
<feature type="signal peptide" evidence="1">
    <location>
        <begin position="1"/>
        <end position="27"/>
    </location>
</feature>
<dbReference type="EMBL" id="JBHRYD010000005">
    <property type="protein sequence ID" value="MFC3704715.1"/>
    <property type="molecule type" value="Genomic_DNA"/>
</dbReference>
<sequence>MTPAVTSASRMMALIVASALLVAPALAQQADDMLGVPGPISFQEQDYVLSWTSRPNPDYIKQEYVPQGQTVETYSEMILIETVVGAITPIQAAALQVQSLDARKGTDPVVNHQIMQNEASGEVLLDFVVSDLSVDPVVVEWNAYRYAALPGSEGVMLFAVSRRGYGQDGATQFMSGLGALRSEAISALTAQPLPEISIAQ</sequence>
<accession>A0ABV7WZH8</accession>
<dbReference type="RefSeq" id="WP_380096448.1">
    <property type="nucleotide sequence ID" value="NZ_JBHRYD010000005.1"/>
</dbReference>
<feature type="chain" id="PRO_5046123717" description="SRPBCC family protein" evidence="1">
    <location>
        <begin position="28"/>
        <end position="200"/>
    </location>
</feature>
<protein>
    <recommendedName>
        <fullName evidence="4">SRPBCC family protein</fullName>
    </recommendedName>
</protein>
<reference evidence="3" key="1">
    <citation type="journal article" date="2019" name="Int. J. Syst. Evol. Microbiol.">
        <title>The Global Catalogue of Microorganisms (GCM) 10K type strain sequencing project: providing services to taxonomists for standard genome sequencing and annotation.</title>
        <authorList>
            <consortium name="The Broad Institute Genomics Platform"/>
            <consortium name="The Broad Institute Genome Sequencing Center for Infectious Disease"/>
            <person name="Wu L."/>
            <person name="Ma J."/>
        </authorList>
    </citation>
    <scope>NUCLEOTIDE SEQUENCE [LARGE SCALE GENOMIC DNA]</scope>
    <source>
        <strain evidence="3">KCTC 42281</strain>
    </source>
</reference>